<feature type="transmembrane region" description="Helical" evidence="1">
    <location>
        <begin position="6"/>
        <end position="24"/>
    </location>
</feature>
<proteinExistence type="predicted"/>
<keyword evidence="1" id="KW-1133">Transmembrane helix</keyword>
<accession>A0A1I0TT86</accession>
<name>A0A1I0TT86_9SPHI</name>
<keyword evidence="1" id="KW-0812">Transmembrane</keyword>
<dbReference type="AlphaFoldDB" id="A0A1I0TT86"/>
<dbReference type="RefSeq" id="WP_090985787.1">
    <property type="nucleotide sequence ID" value="NZ_FOJM01000014.1"/>
</dbReference>
<reference evidence="3" key="1">
    <citation type="submission" date="2016-10" db="EMBL/GenBank/DDBJ databases">
        <authorList>
            <person name="Varghese N."/>
            <person name="Submissions S."/>
        </authorList>
    </citation>
    <scope>NUCLEOTIDE SEQUENCE [LARGE SCALE GENOMIC DNA]</scope>
    <source>
        <strain evidence="3">DSM 18130</strain>
    </source>
</reference>
<evidence type="ECO:0000313" key="3">
    <source>
        <dbReference type="Proteomes" id="UP000198836"/>
    </source>
</evidence>
<gene>
    <name evidence="2" type="ORF">SAMN04488511_11462</name>
</gene>
<dbReference type="OrthoDB" id="769052at2"/>
<keyword evidence="1" id="KW-0472">Membrane</keyword>
<dbReference type="Proteomes" id="UP000198836">
    <property type="component" value="Unassembled WGS sequence"/>
</dbReference>
<sequence length="105" mass="12004">MTWIQFLSWLLCIYAFYYSGLIAFDLSRNRKLADTENRSETTVIIDLPIAEKVSLKEIEDEEIDYFLGDGEMEEPPIVFSGGVSIKELFALARSESIEYTSSVSF</sequence>
<protein>
    <submittedName>
        <fullName evidence="2">Uncharacterized protein</fullName>
    </submittedName>
</protein>
<keyword evidence="3" id="KW-1185">Reference proteome</keyword>
<dbReference type="STRING" id="332999.SAMN04488511_11462"/>
<evidence type="ECO:0000313" key="2">
    <source>
        <dbReference type="EMBL" id="SFA54999.1"/>
    </source>
</evidence>
<dbReference type="EMBL" id="FOJM01000014">
    <property type="protein sequence ID" value="SFA54999.1"/>
    <property type="molecule type" value="Genomic_DNA"/>
</dbReference>
<organism evidence="2 3">
    <name type="scientific">Pedobacter suwonensis</name>
    <dbReference type="NCBI Taxonomy" id="332999"/>
    <lineage>
        <taxon>Bacteria</taxon>
        <taxon>Pseudomonadati</taxon>
        <taxon>Bacteroidota</taxon>
        <taxon>Sphingobacteriia</taxon>
        <taxon>Sphingobacteriales</taxon>
        <taxon>Sphingobacteriaceae</taxon>
        <taxon>Pedobacter</taxon>
    </lineage>
</organism>
<evidence type="ECO:0000256" key="1">
    <source>
        <dbReference type="SAM" id="Phobius"/>
    </source>
</evidence>